<dbReference type="AlphaFoldDB" id="A0A5J4T8H9"/>
<evidence type="ECO:0000313" key="2">
    <source>
        <dbReference type="Proteomes" id="UP000324800"/>
    </source>
</evidence>
<accession>A0A5J4T8H9</accession>
<dbReference type="EMBL" id="SNRW01036623">
    <property type="protein sequence ID" value="KAA6354262.1"/>
    <property type="molecule type" value="Genomic_DNA"/>
</dbReference>
<proteinExistence type="predicted"/>
<reference evidence="1 2" key="1">
    <citation type="submission" date="2019-03" db="EMBL/GenBank/DDBJ databases">
        <title>Single cell metagenomics reveals metabolic interactions within the superorganism composed of flagellate Streblomastix strix and complex community of Bacteroidetes bacteria on its surface.</title>
        <authorList>
            <person name="Treitli S.C."/>
            <person name="Kolisko M."/>
            <person name="Husnik F."/>
            <person name="Keeling P."/>
            <person name="Hampl V."/>
        </authorList>
    </citation>
    <scope>NUCLEOTIDE SEQUENCE [LARGE SCALE GENOMIC DNA]</scope>
    <source>
        <strain evidence="1">ST1C</strain>
    </source>
</reference>
<dbReference type="Proteomes" id="UP000324800">
    <property type="component" value="Unassembled WGS sequence"/>
</dbReference>
<organism evidence="1 2">
    <name type="scientific">Streblomastix strix</name>
    <dbReference type="NCBI Taxonomy" id="222440"/>
    <lineage>
        <taxon>Eukaryota</taxon>
        <taxon>Metamonada</taxon>
        <taxon>Preaxostyla</taxon>
        <taxon>Oxymonadida</taxon>
        <taxon>Streblomastigidae</taxon>
        <taxon>Streblomastix</taxon>
    </lineage>
</organism>
<gene>
    <name evidence="1" type="ORF">EZS28_050211</name>
</gene>
<feature type="non-terminal residue" evidence="1">
    <location>
        <position position="45"/>
    </location>
</feature>
<protein>
    <submittedName>
        <fullName evidence="1">Uncharacterized protein</fullName>
    </submittedName>
</protein>
<evidence type="ECO:0000313" key="1">
    <source>
        <dbReference type="EMBL" id="KAA6354262.1"/>
    </source>
</evidence>
<comment type="caution">
    <text evidence="1">The sequence shown here is derived from an EMBL/GenBank/DDBJ whole genome shotgun (WGS) entry which is preliminary data.</text>
</comment>
<name>A0A5J4T8H9_9EUKA</name>
<sequence length="45" mass="5003">MSWISGDIRIDAINLVQCMEETKIEIGLGSRVVEKIEQGESGYFG</sequence>